<reference evidence="1 2" key="1">
    <citation type="journal article" date="2018" name="Biotechnol. Adv.">
        <title>Improved genomic resources and new bioinformatic workflow for the carcinogenic parasite Clonorchis sinensis: Biotechnological implications.</title>
        <authorList>
            <person name="Wang D."/>
            <person name="Korhonen P.K."/>
            <person name="Gasser R.B."/>
            <person name="Young N.D."/>
        </authorList>
    </citation>
    <scope>NUCLEOTIDE SEQUENCE [LARGE SCALE GENOMIC DNA]</scope>
    <source>
        <strain evidence="1">Cs-k2</strain>
    </source>
</reference>
<evidence type="ECO:0000313" key="1">
    <source>
        <dbReference type="EMBL" id="KAG5441561.1"/>
    </source>
</evidence>
<name>A0A419PZZ6_CLOSI</name>
<protein>
    <submittedName>
        <fullName evidence="1">Uncharacterized protein</fullName>
    </submittedName>
</protein>
<organism evidence="1 2">
    <name type="scientific">Clonorchis sinensis</name>
    <name type="common">Chinese liver fluke</name>
    <dbReference type="NCBI Taxonomy" id="79923"/>
    <lineage>
        <taxon>Eukaryota</taxon>
        <taxon>Metazoa</taxon>
        <taxon>Spiralia</taxon>
        <taxon>Lophotrochozoa</taxon>
        <taxon>Platyhelminthes</taxon>
        <taxon>Trematoda</taxon>
        <taxon>Digenea</taxon>
        <taxon>Opisthorchiida</taxon>
        <taxon>Opisthorchiata</taxon>
        <taxon>Opisthorchiidae</taxon>
        <taxon>Clonorchis</taxon>
    </lineage>
</organism>
<evidence type="ECO:0000313" key="2">
    <source>
        <dbReference type="Proteomes" id="UP000286415"/>
    </source>
</evidence>
<keyword evidence="2" id="KW-1185">Reference proteome</keyword>
<dbReference type="InParanoid" id="A0A419PZZ6"/>
<dbReference type="Proteomes" id="UP000286415">
    <property type="component" value="Unassembled WGS sequence"/>
</dbReference>
<proteinExistence type="predicted"/>
<dbReference type="OrthoDB" id="6279956at2759"/>
<accession>A0A419PZZ6</accession>
<dbReference type="PANTHER" id="PTHR47027:SF25">
    <property type="entry name" value="REVERSE TRANSCRIPTASE DOMAIN-CONTAINING PROTEIN"/>
    <property type="match status" value="1"/>
</dbReference>
<comment type="caution">
    <text evidence="1">The sequence shown here is derived from an EMBL/GenBank/DDBJ whole genome shotgun (WGS) entry which is preliminary data.</text>
</comment>
<dbReference type="EMBL" id="NIRI02000077">
    <property type="protein sequence ID" value="KAG5441561.1"/>
    <property type="molecule type" value="Genomic_DNA"/>
</dbReference>
<dbReference type="PANTHER" id="PTHR47027">
    <property type="entry name" value="REVERSE TRANSCRIPTASE DOMAIN-CONTAINING PROTEIN"/>
    <property type="match status" value="1"/>
</dbReference>
<reference evidence="1 2" key="2">
    <citation type="journal article" date="2021" name="Genomics">
        <title>High-quality reference genome for Clonorchis sinensis.</title>
        <authorList>
            <person name="Young N.D."/>
            <person name="Stroehlein A.J."/>
            <person name="Kinkar L."/>
            <person name="Wang T."/>
            <person name="Sohn W.M."/>
            <person name="Chang B.C.H."/>
            <person name="Kaur P."/>
            <person name="Weisz D."/>
            <person name="Dudchenko O."/>
            <person name="Aiden E.L."/>
            <person name="Korhonen P.K."/>
            <person name="Gasser R.B."/>
        </authorList>
    </citation>
    <scope>NUCLEOTIDE SEQUENCE [LARGE SCALE GENOMIC DNA]</scope>
    <source>
        <strain evidence="1">Cs-k2</strain>
    </source>
</reference>
<sequence length="152" mass="17223">MLAWARWLKWLEREFTGRKVHVSTPTSASRLPLSGLGQPGGILVLPSGSMASRHRNGFTAERSFFLVCSLPGCVKCYFPVRVYQAKVRAVLLYGCETWLVRAAELRRLQVFDNRCLRTIALVGWCRRIPNEAIRKRGFGCARGNSIEECVQH</sequence>
<dbReference type="AlphaFoldDB" id="A0A419PZZ6"/>
<gene>
    <name evidence="1" type="ORF">CSKR_111412</name>
</gene>